<gene>
    <name evidence="2" type="ORF">EV356DRAFT_516655</name>
</gene>
<sequence>MRNGLSDPAATRATGPTNDSGLRSPAPEYVEVWLKARRPVKGGRRVAGVDRIPCSAEPRRRGLHPRACVETLVPVAFRQGRHGTKRPGCGYQGTGPDVLRCSTAEGQRGRKLDQWSATPSRVKEALRLGRELLEDAGWIPTWRKGWEGPSNSGGRKREYPAADVRPATVLRRAERPSFSALSKHNGAGLTARVMQDKR</sequence>
<keyword evidence="3" id="KW-1185">Reference proteome</keyword>
<evidence type="ECO:0000313" key="2">
    <source>
        <dbReference type="EMBL" id="KAF2233201.1"/>
    </source>
</evidence>
<reference evidence="2" key="1">
    <citation type="journal article" date="2020" name="Stud. Mycol.">
        <title>101 Dothideomycetes genomes: a test case for predicting lifestyles and emergence of pathogens.</title>
        <authorList>
            <person name="Haridas S."/>
            <person name="Albert R."/>
            <person name="Binder M."/>
            <person name="Bloem J."/>
            <person name="Labutti K."/>
            <person name="Salamov A."/>
            <person name="Andreopoulos B."/>
            <person name="Baker S."/>
            <person name="Barry K."/>
            <person name="Bills G."/>
            <person name="Bluhm B."/>
            <person name="Cannon C."/>
            <person name="Castanera R."/>
            <person name="Culley D."/>
            <person name="Daum C."/>
            <person name="Ezra D."/>
            <person name="Gonzalez J."/>
            <person name="Henrissat B."/>
            <person name="Kuo A."/>
            <person name="Liang C."/>
            <person name="Lipzen A."/>
            <person name="Lutzoni F."/>
            <person name="Magnuson J."/>
            <person name="Mondo S."/>
            <person name="Nolan M."/>
            <person name="Ohm R."/>
            <person name="Pangilinan J."/>
            <person name="Park H.-J."/>
            <person name="Ramirez L."/>
            <person name="Alfaro M."/>
            <person name="Sun H."/>
            <person name="Tritt A."/>
            <person name="Yoshinaga Y."/>
            <person name="Zwiers L.-H."/>
            <person name="Turgeon B."/>
            <person name="Goodwin S."/>
            <person name="Spatafora J."/>
            <person name="Crous P."/>
            <person name="Grigoriev I."/>
        </authorList>
    </citation>
    <scope>NUCLEOTIDE SEQUENCE</scope>
    <source>
        <strain evidence="2">Tuck. ex Michener</strain>
    </source>
</reference>
<proteinExistence type="predicted"/>
<organism evidence="2 3">
    <name type="scientific">Viridothelium virens</name>
    <name type="common">Speckled blister lichen</name>
    <name type="synonym">Trypethelium virens</name>
    <dbReference type="NCBI Taxonomy" id="1048519"/>
    <lineage>
        <taxon>Eukaryota</taxon>
        <taxon>Fungi</taxon>
        <taxon>Dikarya</taxon>
        <taxon>Ascomycota</taxon>
        <taxon>Pezizomycotina</taxon>
        <taxon>Dothideomycetes</taxon>
        <taxon>Dothideomycetes incertae sedis</taxon>
        <taxon>Trypetheliales</taxon>
        <taxon>Trypetheliaceae</taxon>
        <taxon>Viridothelium</taxon>
    </lineage>
</organism>
<dbReference type="EMBL" id="ML991809">
    <property type="protein sequence ID" value="KAF2233201.1"/>
    <property type="molecule type" value="Genomic_DNA"/>
</dbReference>
<evidence type="ECO:0000256" key="1">
    <source>
        <dbReference type="SAM" id="MobiDB-lite"/>
    </source>
</evidence>
<protein>
    <submittedName>
        <fullName evidence="2">Uncharacterized protein</fullName>
    </submittedName>
</protein>
<feature type="region of interest" description="Disordered" evidence="1">
    <location>
        <begin position="1"/>
        <end position="26"/>
    </location>
</feature>
<accession>A0A6A6H5R7</accession>
<name>A0A6A6H5R7_VIRVR</name>
<evidence type="ECO:0000313" key="3">
    <source>
        <dbReference type="Proteomes" id="UP000800092"/>
    </source>
</evidence>
<dbReference type="Proteomes" id="UP000800092">
    <property type="component" value="Unassembled WGS sequence"/>
</dbReference>
<feature type="region of interest" description="Disordered" evidence="1">
    <location>
        <begin position="175"/>
        <end position="198"/>
    </location>
</feature>
<dbReference type="AlphaFoldDB" id="A0A6A6H5R7"/>